<name>A0A7S2RHC2_9STRA</name>
<gene>
    <name evidence="2" type="ORF">EANT1437_LOCUS6979</name>
</gene>
<keyword evidence="1" id="KW-0732">Signal</keyword>
<evidence type="ECO:0000256" key="1">
    <source>
        <dbReference type="SAM" id="SignalP"/>
    </source>
</evidence>
<accession>A0A7S2RHC2</accession>
<feature type="signal peptide" evidence="1">
    <location>
        <begin position="1"/>
        <end position="22"/>
    </location>
</feature>
<dbReference type="AlphaFoldDB" id="A0A7S2RHC2"/>
<feature type="chain" id="PRO_5031311587" evidence="1">
    <location>
        <begin position="23"/>
        <end position="244"/>
    </location>
</feature>
<reference evidence="2" key="1">
    <citation type="submission" date="2021-01" db="EMBL/GenBank/DDBJ databases">
        <authorList>
            <person name="Corre E."/>
            <person name="Pelletier E."/>
            <person name="Niang G."/>
            <person name="Scheremetjew M."/>
            <person name="Finn R."/>
            <person name="Kale V."/>
            <person name="Holt S."/>
            <person name="Cochrane G."/>
            <person name="Meng A."/>
            <person name="Brown T."/>
            <person name="Cohen L."/>
        </authorList>
    </citation>
    <scope>NUCLEOTIDE SEQUENCE</scope>
    <source>
        <strain evidence="2">CCMP1452</strain>
    </source>
</reference>
<sequence>MTAMIAMEIIIIFVVILLQVAGNNNIVTAFLIGNSILRHDYNCCKSSTPSPLLAKNNDNFGELSMSKKLPKLNVDLLEAASCVLSWENNGLFPHSKEEWEEGQVWKETRVELVELWILPRDMSNGSWENYALAANKGELQLLLKAPQLLRLPTQQVVTSAKTILKTLRLPPALLRQEPILLSIPSLLLEQAFQTILTSTSTSSVEETYANDNNLQQENRRNTLQACRDTPGLLAETAIRLSASL</sequence>
<dbReference type="EMBL" id="HBHI01013632">
    <property type="protein sequence ID" value="CAD9671155.1"/>
    <property type="molecule type" value="Transcribed_RNA"/>
</dbReference>
<organism evidence="2">
    <name type="scientific">Eucampia antarctica</name>
    <dbReference type="NCBI Taxonomy" id="49252"/>
    <lineage>
        <taxon>Eukaryota</taxon>
        <taxon>Sar</taxon>
        <taxon>Stramenopiles</taxon>
        <taxon>Ochrophyta</taxon>
        <taxon>Bacillariophyta</taxon>
        <taxon>Mediophyceae</taxon>
        <taxon>Biddulphiophycidae</taxon>
        <taxon>Hemiaulales</taxon>
        <taxon>Hemiaulaceae</taxon>
        <taxon>Eucampia</taxon>
    </lineage>
</organism>
<proteinExistence type="predicted"/>
<protein>
    <submittedName>
        <fullName evidence="2">Uncharacterized protein</fullName>
    </submittedName>
</protein>
<evidence type="ECO:0000313" key="2">
    <source>
        <dbReference type="EMBL" id="CAD9671155.1"/>
    </source>
</evidence>